<evidence type="ECO:0000313" key="2">
    <source>
        <dbReference type="Proteomes" id="UP000186364"/>
    </source>
</evidence>
<sequence length="185" mass="20400">MAEQFEFEVVFALPEGDHDPFKLSDCVFEAGFEDALVGTGIAGLVAVELEAEGDDAESAILAVAAMLLKHFPAGTQLREVRPDLVSLADVAKKLHVKRQALQQREMPPPSQGGLYRVDELADSLEKAMAPKEGQRRPRFDLEPASNWLRAGRGARRINAKLTINALDPFSLNMNHRDEPEERRAG</sequence>
<dbReference type="RefSeq" id="WP_075628047.1">
    <property type="nucleotide sequence ID" value="NZ_FOAM01000024.1"/>
</dbReference>
<reference evidence="1 2" key="1">
    <citation type="submission" date="2016-09" db="EMBL/GenBank/DDBJ databases">
        <title>Rhizobium sp. nov., a novel species isolated from the rice rhizosphere.</title>
        <authorList>
            <person name="Zhao J."/>
            <person name="Zhang X."/>
        </authorList>
    </citation>
    <scope>NUCLEOTIDE SEQUENCE [LARGE SCALE GENOMIC DNA]</scope>
    <source>
        <strain evidence="1 2">1.7048</strain>
    </source>
</reference>
<organism evidence="1 2">
    <name type="scientific">Xaviernesmea oryzae</name>
    <dbReference type="NCBI Taxonomy" id="464029"/>
    <lineage>
        <taxon>Bacteria</taxon>
        <taxon>Pseudomonadati</taxon>
        <taxon>Pseudomonadota</taxon>
        <taxon>Alphaproteobacteria</taxon>
        <taxon>Hyphomicrobiales</taxon>
        <taxon>Rhizobiaceae</taxon>
        <taxon>Rhizobium/Agrobacterium group</taxon>
        <taxon>Xaviernesmea</taxon>
    </lineage>
</organism>
<dbReference type="AlphaFoldDB" id="A0A1Q9AW59"/>
<evidence type="ECO:0008006" key="3">
    <source>
        <dbReference type="Google" id="ProtNLM"/>
    </source>
</evidence>
<dbReference type="Proteomes" id="UP000186364">
    <property type="component" value="Unassembled WGS sequence"/>
</dbReference>
<name>A0A1Q9AW59_9HYPH</name>
<protein>
    <recommendedName>
        <fullName evidence="3">DNA-binding protein</fullName>
    </recommendedName>
</protein>
<comment type="caution">
    <text evidence="1">The sequence shown here is derived from an EMBL/GenBank/DDBJ whole genome shotgun (WGS) entry which is preliminary data.</text>
</comment>
<accession>A0A1Q9AW59</accession>
<proteinExistence type="predicted"/>
<keyword evidence="2" id="KW-1185">Reference proteome</keyword>
<dbReference type="EMBL" id="MKIP01000050">
    <property type="protein sequence ID" value="OLP59643.1"/>
    <property type="molecule type" value="Genomic_DNA"/>
</dbReference>
<evidence type="ECO:0000313" key="1">
    <source>
        <dbReference type="EMBL" id="OLP59643.1"/>
    </source>
</evidence>
<dbReference type="OrthoDB" id="7860618at2"/>
<gene>
    <name evidence="1" type="ORF">BJF93_11240</name>
</gene>